<dbReference type="GO" id="GO:0005829">
    <property type="term" value="C:cytosol"/>
    <property type="evidence" value="ECO:0007669"/>
    <property type="project" value="TreeGrafter"/>
</dbReference>
<organism evidence="6 7">
    <name type="scientific">Rhizophlyctis rosea</name>
    <dbReference type="NCBI Taxonomy" id="64517"/>
    <lineage>
        <taxon>Eukaryota</taxon>
        <taxon>Fungi</taxon>
        <taxon>Fungi incertae sedis</taxon>
        <taxon>Chytridiomycota</taxon>
        <taxon>Chytridiomycota incertae sedis</taxon>
        <taxon>Chytridiomycetes</taxon>
        <taxon>Rhizophlyctidales</taxon>
        <taxon>Rhizophlyctidaceae</taxon>
        <taxon>Rhizophlyctis</taxon>
    </lineage>
</organism>
<dbReference type="PRINTS" id="PR00473">
    <property type="entry name" value="GALCTOKINASE"/>
</dbReference>
<dbReference type="PROSITE" id="PS00106">
    <property type="entry name" value="GALACTOKINASE"/>
    <property type="match status" value="1"/>
</dbReference>
<comment type="caution">
    <text evidence="6">The sequence shown here is derived from an EMBL/GenBank/DDBJ whole genome shotgun (WGS) entry which is preliminary data.</text>
</comment>
<evidence type="ECO:0000256" key="3">
    <source>
        <dbReference type="ARBA" id="ARBA00022840"/>
    </source>
</evidence>
<dbReference type="InterPro" id="IPR000705">
    <property type="entry name" value="Galactokinase"/>
</dbReference>
<sequence length="340" mass="37180">MTSSIADDLPPQVTSLEEIYPENVVPFQRKRYAKLKKAFVEKYGVEPQFYARSPGRVNLIGEHIDYEGYSVLPMAVDRDIVTAVAVTDTTPAHITLANIASEKFPTREFHHEAEGAVTIDSKVHEWSNYFKCGYKGIFEDLQLNEARSFVAMVDGTVPGGAGVSSSSALVCCAALATLTANDGKLTKGELVKTAIRSERYAGLESGGMDQSISIMAPKGSPLIIHFHPSLTADPVTIPPPPSPTDKPVFVVANTLVTADKHVTAPIHYNLRVIECRLASLVLCKELNLPPVETLREVQEKWMQKEGLDVLEGREIEALQAFGLEVRDSLVKEGGYTLEDV</sequence>
<dbReference type="SUPFAM" id="SSF54211">
    <property type="entry name" value="Ribosomal protein S5 domain 2-like"/>
    <property type="match status" value="1"/>
</dbReference>
<dbReference type="AlphaFoldDB" id="A0AAD5S1A6"/>
<gene>
    <name evidence="6" type="primary">GAL1</name>
    <name evidence="6" type="ORF">HK097_005929</name>
</gene>
<dbReference type="GO" id="GO:0004335">
    <property type="term" value="F:galactokinase activity"/>
    <property type="evidence" value="ECO:0007669"/>
    <property type="project" value="InterPro"/>
</dbReference>
<dbReference type="PANTHER" id="PTHR10457:SF7">
    <property type="entry name" value="GALACTOKINASE-RELATED"/>
    <property type="match status" value="1"/>
</dbReference>
<keyword evidence="2" id="KW-0547">Nucleotide-binding</keyword>
<dbReference type="EMBL" id="JADGJD010002782">
    <property type="protein sequence ID" value="KAJ3028607.1"/>
    <property type="molecule type" value="Genomic_DNA"/>
</dbReference>
<comment type="similarity">
    <text evidence="1">Belongs to the GHMP kinase family. GalK subfamily.</text>
</comment>
<dbReference type="InterPro" id="IPR019539">
    <property type="entry name" value="GalKase_N"/>
</dbReference>
<dbReference type="InterPro" id="IPR006206">
    <property type="entry name" value="Mevalonate/galactokinase"/>
</dbReference>
<dbReference type="Pfam" id="PF10509">
    <property type="entry name" value="GalKase_gal_bdg"/>
    <property type="match status" value="1"/>
</dbReference>
<evidence type="ECO:0000256" key="2">
    <source>
        <dbReference type="ARBA" id="ARBA00022741"/>
    </source>
</evidence>
<dbReference type="InterPro" id="IPR014721">
    <property type="entry name" value="Ribsml_uS5_D2-typ_fold_subgr"/>
</dbReference>
<dbReference type="Proteomes" id="UP001212841">
    <property type="component" value="Unassembled WGS sequence"/>
</dbReference>
<keyword evidence="3" id="KW-0067">ATP-binding</keyword>
<dbReference type="Gene3D" id="3.30.230.10">
    <property type="match status" value="1"/>
</dbReference>
<accession>A0AAD5S1A6</accession>
<evidence type="ECO:0000313" key="6">
    <source>
        <dbReference type="EMBL" id="KAJ3028607.1"/>
    </source>
</evidence>
<dbReference type="InterPro" id="IPR006204">
    <property type="entry name" value="GHMP_kinase_N_dom"/>
</dbReference>
<dbReference type="GO" id="GO:0006012">
    <property type="term" value="P:galactose metabolic process"/>
    <property type="evidence" value="ECO:0007669"/>
    <property type="project" value="InterPro"/>
</dbReference>
<proteinExistence type="inferred from homology"/>
<dbReference type="InterPro" id="IPR019741">
    <property type="entry name" value="Galactokinase_CS"/>
</dbReference>
<dbReference type="GO" id="GO:0005524">
    <property type="term" value="F:ATP binding"/>
    <property type="evidence" value="ECO:0007669"/>
    <property type="project" value="UniProtKB-KW"/>
</dbReference>
<feature type="domain" description="GHMP kinase N-terminal" evidence="4">
    <location>
        <begin position="128"/>
        <end position="215"/>
    </location>
</feature>
<evidence type="ECO:0000313" key="7">
    <source>
        <dbReference type="Proteomes" id="UP001212841"/>
    </source>
</evidence>
<dbReference type="InterPro" id="IPR020568">
    <property type="entry name" value="Ribosomal_Su5_D2-typ_SF"/>
</dbReference>
<keyword evidence="7" id="KW-1185">Reference proteome</keyword>
<evidence type="ECO:0000256" key="1">
    <source>
        <dbReference type="ARBA" id="ARBA00006566"/>
    </source>
</evidence>
<protein>
    <submittedName>
        <fullName evidence="6">Galactokinase</fullName>
    </submittedName>
</protein>
<feature type="non-terminal residue" evidence="6">
    <location>
        <position position="1"/>
    </location>
</feature>
<dbReference type="Gene3D" id="1.20.1440.340">
    <property type="match status" value="1"/>
</dbReference>
<dbReference type="Pfam" id="PF00288">
    <property type="entry name" value="GHMP_kinases_N"/>
    <property type="match status" value="1"/>
</dbReference>
<evidence type="ECO:0000259" key="4">
    <source>
        <dbReference type="Pfam" id="PF00288"/>
    </source>
</evidence>
<feature type="domain" description="Galactokinase N-terminal" evidence="5">
    <location>
        <begin position="37"/>
        <end position="85"/>
    </location>
</feature>
<reference evidence="6" key="1">
    <citation type="submission" date="2020-05" db="EMBL/GenBank/DDBJ databases">
        <title>Phylogenomic resolution of chytrid fungi.</title>
        <authorList>
            <person name="Stajich J.E."/>
            <person name="Amses K."/>
            <person name="Simmons R."/>
            <person name="Seto K."/>
            <person name="Myers J."/>
            <person name="Bonds A."/>
            <person name="Quandt C.A."/>
            <person name="Barry K."/>
            <person name="Liu P."/>
            <person name="Grigoriev I."/>
            <person name="Longcore J.E."/>
            <person name="James T.Y."/>
        </authorList>
    </citation>
    <scope>NUCLEOTIDE SEQUENCE</scope>
    <source>
        <strain evidence="6">JEL0318</strain>
    </source>
</reference>
<dbReference type="PIRSF" id="PIRSF000530">
    <property type="entry name" value="Galactokinase"/>
    <property type="match status" value="1"/>
</dbReference>
<name>A0AAD5S1A6_9FUNG</name>
<evidence type="ECO:0000259" key="5">
    <source>
        <dbReference type="Pfam" id="PF10509"/>
    </source>
</evidence>
<dbReference type="PANTHER" id="PTHR10457">
    <property type="entry name" value="MEVALONATE KINASE/GALACTOKINASE"/>
    <property type="match status" value="1"/>
</dbReference>
<dbReference type="PRINTS" id="PR00959">
    <property type="entry name" value="MEVGALKINASE"/>
</dbReference>